<feature type="compositionally biased region" description="Polar residues" evidence="1">
    <location>
        <begin position="1"/>
        <end position="10"/>
    </location>
</feature>
<feature type="compositionally biased region" description="Polar residues" evidence="1">
    <location>
        <begin position="398"/>
        <end position="411"/>
    </location>
</feature>
<feature type="region of interest" description="Disordered" evidence="1">
    <location>
        <begin position="347"/>
        <end position="621"/>
    </location>
</feature>
<feature type="compositionally biased region" description="Acidic residues" evidence="1">
    <location>
        <begin position="52"/>
        <end position="68"/>
    </location>
</feature>
<feature type="compositionally biased region" description="Basic and acidic residues" evidence="1">
    <location>
        <begin position="556"/>
        <end position="567"/>
    </location>
</feature>
<organism evidence="3 4">
    <name type="scientific">Fusarium heterosporum</name>
    <dbReference type="NCBI Taxonomy" id="42747"/>
    <lineage>
        <taxon>Eukaryota</taxon>
        <taxon>Fungi</taxon>
        <taxon>Dikarya</taxon>
        <taxon>Ascomycota</taxon>
        <taxon>Pezizomycotina</taxon>
        <taxon>Sordariomycetes</taxon>
        <taxon>Hypocreomycetidae</taxon>
        <taxon>Hypocreales</taxon>
        <taxon>Nectriaceae</taxon>
        <taxon>Fusarium</taxon>
        <taxon>Fusarium heterosporum species complex</taxon>
    </lineage>
</organism>
<feature type="domain" description="2EXR" evidence="2">
    <location>
        <begin position="82"/>
        <end position="188"/>
    </location>
</feature>
<comment type="caution">
    <text evidence="3">The sequence shown here is derived from an EMBL/GenBank/DDBJ whole genome shotgun (WGS) entry which is preliminary data.</text>
</comment>
<feature type="compositionally biased region" description="Acidic residues" evidence="1">
    <location>
        <begin position="535"/>
        <end position="549"/>
    </location>
</feature>
<keyword evidence="4" id="KW-1185">Reference proteome</keyword>
<evidence type="ECO:0000256" key="1">
    <source>
        <dbReference type="SAM" id="MobiDB-lite"/>
    </source>
</evidence>
<feature type="compositionally biased region" description="Acidic residues" evidence="1">
    <location>
        <begin position="458"/>
        <end position="467"/>
    </location>
</feature>
<proteinExistence type="predicted"/>
<evidence type="ECO:0000313" key="3">
    <source>
        <dbReference type="EMBL" id="KAF5665083.1"/>
    </source>
</evidence>
<feature type="compositionally biased region" description="Acidic residues" evidence="1">
    <location>
        <begin position="507"/>
        <end position="516"/>
    </location>
</feature>
<reference evidence="3 4" key="1">
    <citation type="submission" date="2020-05" db="EMBL/GenBank/DDBJ databases">
        <title>Identification and distribution of gene clusters putatively required for synthesis of sphingolipid metabolism inhibitors in phylogenetically diverse species of the filamentous fungus Fusarium.</title>
        <authorList>
            <person name="Kim H.-S."/>
            <person name="Busman M."/>
            <person name="Brown D.W."/>
            <person name="Divon H."/>
            <person name="Uhlig S."/>
            <person name="Proctor R.H."/>
        </authorList>
    </citation>
    <scope>NUCLEOTIDE SEQUENCE [LARGE SCALE GENOMIC DNA]</scope>
    <source>
        <strain evidence="3 4">NRRL 20693</strain>
    </source>
</reference>
<evidence type="ECO:0000259" key="2">
    <source>
        <dbReference type="Pfam" id="PF20150"/>
    </source>
</evidence>
<name>A0A8H5T8P4_FUSHE</name>
<protein>
    <recommendedName>
        <fullName evidence="2">2EXR domain-containing protein</fullName>
    </recommendedName>
</protein>
<evidence type="ECO:0000313" key="4">
    <source>
        <dbReference type="Proteomes" id="UP000567885"/>
    </source>
</evidence>
<feature type="compositionally biased region" description="Acidic residues" evidence="1">
    <location>
        <begin position="412"/>
        <end position="423"/>
    </location>
</feature>
<dbReference type="Pfam" id="PF20150">
    <property type="entry name" value="2EXR"/>
    <property type="match status" value="1"/>
</dbReference>
<dbReference type="Proteomes" id="UP000567885">
    <property type="component" value="Unassembled WGS sequence"/>
</dbReference>
<dbReference type="InterPro" id="IPR045518">
    <property type="entry name" value="2EXR"/>
</dbReference>
<feature type="compositionally biased region" description="Low complexity" evidence="1">
    <location>
        <begin position="424"/>
        <end position="436"/>
    </location>
</feature>
<gene>
    <name evidence="3" type="ORF">FHETE_6798</name>
</gene>
<accession>A0A8H5T8P4</accession>
<feature type="compositionally biased region" description="Acidic residues" evidence="1">
    <location>
        <begin position="585"/>
        <end position="597"/>
    </location>
</feature>
<feature type="compositionally biased region" description="Polar residues" evidence="1">
    <location>
        <begin position="495"/>
        <end position="505"/>
    </location>
</feature>
<feature type="compositionally biased region" description="Acidic residues" evidence="1">
    <location>
        <begin position="481"/>
        <end position="491"/>
    </location>
</feature>
<feature type="compositionally biased region" description="Acidic residues" evidence="1">
    <location>
        <begin position="351"/>
        <end position="394"/>
    </location>
</feature>
<sequence length="621" mass="68955">MSNMVGSQSDVSEDERQPVQVQNQGESSENESSDESSDDSDGGGLLDIMAADTDDDSSDESDDEDNEPYENGLSHASSTGSFSQFCRLPTELQYRIWELFCPELSARYRVLDFLISYGTTRHPESATSLVWTVRDGIALEDQTRNLRTVFAVHQASRALATNAFPNSLSIDAGTGDAVVAFNRNSDVVLVNGLTCPPGKNIFHLPEFASEIKNLALGGPDILDDLSGSDVPTLLNQFTQLESFYVSISSTDCQKSTLGWCTSDLVNHYRTQTYEKQPGLGEDLQFLWCWPDLQRHPDFARFQIDRDTWDNLPDPLGSTLERRRLKAWPMVAFEYERGLRRYEMLQTLGPDLGDDTSSDEEEDDEDNGSNLDEYESDGIDDNEIVETYDDSDEEGISLASGSPEISRQQVQEISDDEEEDEDDGVAGADAGANFSSPEPDEEPESVPVQRGRKRRVVSDSDDEEEEDVQPSKRARIGRVVDSDDEDEDDEPEVSQGVPSRNRSRTIVSDDEDEDDASEQGGVSRQSDADDASGSSEDSEEESDESEDEDAPPAKMSLAERLRLHREENPVDNQDSDDDDSSRTADADSEDEDEDEDEERNPFLAGMADESDGEGEDDDEDDY</sequence>
<dbReference type="EMBL" id="JAAGWQ010000126">
    <property type="protein sequence ID" value="KAF5665083.1"/>
    <property type="molecule type" value="Genomic_DNA"/>
</dbReference>
<feature type="region of interest" description="Disordered" evidence="1">
    <location>
        <begin position="1"/>
        <end position="79"/>
    </location>
</feature>
<dbReference type="OrthoDB" id="3501032at2759"/>
<dbReference type="AlphaFoldDB" id="A0A8H5T8P4"/>
<feature type="compositionally biased region" description="Acidic residues" evidence="1">
    <location>
        <begin position="28"/>
        <end position="41"/>
    </location>
</feature>
<feature type="compositionally biased region" description="Acidic residues" evidence="1">
    <location>
        <begin position="607"/>
        <end position="621"/>
    </location>
</feature>